<reference evidence="2 3" key="1">
    <citation type="journal article" date="2015" name="Genome Announc.">
        <title>Closed Genome Sequence of Octadecabacter temperatus SB1, the First Mesophilic Species of the Genus Octadecabacter.</title>
        <authorList>
            <person name="Voget S."/>
            <person name="Billerbeck S."/>
            <person name="Simon M."/>
            <person name="Daniel R."/>
        </authorList>
    </citation>
    <scope>NUCLEOTIDE SEQUENCE [LARGE SCALE GENOMIC DNA]</scope>
    <source>
        <strain evidence="2 3">SB1</strain>
    </source>
</reference>
<dbReference type="PROSITE" id="PS51318">
    <property type="entry name" value="TAT"/>
    <property type="match status" value="1"/>
</dbReference>
<dbReference type="AlphaFoldDB" id="A0A0K0Y3B1"/>
<name>A0A0K0Y3B1_9RHOB</name>
<evidence type="ECO:0000313" key="3">
    <source>
        <dbReference type="Proteomes" id="UP000067444"/>
    </source>
</evidence>
<dbReference type="InterPro" id="IPR006311">
    <property type="entry name" value="TAT_signal"/>
</dbReference>
<dbReference type="Gene3D" id="3.40.190.10">
    <property type="entry name" value="Periplasmic binding protein-like II"/>
    <property type="match status" value="1"/>
</dbReference>
<dbReference type="RefSeq" id="WP_049833766.1">
    <property type="nucleotide sequence ID" value="NZ_CP012160.1"/>
</dbReference>
<keyword evidence="3" id="KW-1185">Reference proteome</keyword>
<comment type="similarity">
    <text evidence="1">Belongs to the UPF0065 (bug) family.</text>
</comment>
<dbReference type="EMBL" id="CP012160">
    <property type="protein sequence ID" value="AKS45366.1"/>
    <property type="molecule type" value="Genomic_DNA"/>
</dbReference>
<dbReference type="PANTHER" id="PTHR42928">
    <property type="entry name" value="TRICARBOXYLATE-BINDING PROTEIN"/>
    <property type="match status" value="1"/>
</dbReference>
<dbReference type="CDD" id="cd07012">
    <property type="entry name" value="PBP2_Bug_TTT"/>
    <property type="match status" value="1"/>
</dbReference>
<protein>
    <submittedName>
        <fullName evidence="2">Tripartite tricarboxylate transporter family receptor</fullName>
    </submittedName>
</protein>
<accession>A0A0K0Y3B1</accession>
<dbReference type="Pfam" id="PF03401">
    <property type="entry name" value="TctC"/>
    <property type="match status" value="1"/>
</dbReference>
<dbReference type="KEGG" id="otm:OSB_08050"/>
<dbReference type="PANTHER" id="PTHR42928:SF5">
    <property type="entry name" value="BLR1237 PROTEIN"/>
    <property type="match status" value="1"/>
</dbReference>
<proteinExistence type="inferred from homology"/>
<evidence type="ECO:0000256" key="1">
    <source>
        <dbReference type="ARBA" id="ARBA00006987"/>
    </source>
</evidence>
<dbReference type="Proteomes" id="UP000067444">
    <property type="component" value="Chromosome"/>
</dbReference>
<dbReference type="Gene3D" id="3.40.190.150">
    <property type="entry name" value="Bordetella uptake gene, domain 1"/>
    <property type="match status" value="1"/>
</dbReference>
<sequence length="371" mass="39688">MNDNKKAGLNRRGFISGAAGVAGLSAMHITIANTAHAQTYPGRPITLVVMYSAGGGTDTIMRKLAEEMAAAKGWTINVANRPGAVGGVATQFVGAARPDGYTLLGGANYNRFVRVLGHAEFTPWEDWISMKAANALASWSVRADSPFQTMEDVIEAARANPGSVSISTSGTGGVWHELALIVANIAGVELKYVPYQGGKPATLAGLQGETDISGGGLHEHIDLIRAGEMRNLTQTSGDDITLDDGQVLRSIATILPESRSILPVGATYNFMFRRDLPAEIQQEIVDGFRAAANSDGFKELVDSKFFQLDVKVGEEADREGALMETITTDIFNRNQEQIGAEVKTAEELGLPAPEDFDSWWPPQGYTPPSFT</sequence>
<organism evidence="2 3">
    <name type="scientific">Octadecabacter temperatus</name>
    <dbReference type="NCBI Taxonomy" id="1458307"/>
    <lineage>
        <taxon>Bacteria</taxon>
        <taxon>Pseudomonadati</taxon>
        <taxon>Pseudomonadota</taxon>
        <taxon>Alphaproteobacteria</taxon>
        <taxon>Rhodobacterales</taxon>
        <taxon>Roseobacteraceae</taxon>
        <taxon>Octadecabacter</taxon>
    </lineage>
</organism>
<keyword evidence="2" id="KW-0675">Receptor</keyword>
<evidence type="ECO:0000313" key="2">
    <source>
        <dbReference type="EMBL" id="AKS45366.1"/>
    </source>
</evidence>
<dbReference type="STRING" id="1458307.OSB_08050"/>
<dbReference type="InterPro" id="IPR005064">
    <property type="entry name" value="BUG"/>
</dbReference>
<dbReference type="InterPro" id="IPR042100">
    <property type="entry name" value="Bug_dom1"/>
</dbReference>
<dbReference type="PIRSF" id="PIRSF017082">
    <property type="entry name" value="YflP"/>
    <property type="match status" value="1"/>
</dbReference>
<gene>
    <name evidence="2" type="ORF">OSB_08050</name>
</gene>
<dbReference type="OrthoDB" id="8970543at2"/>